<dbReference type="InterPro" id="IPR011008">
    <property type="entry name" value="Dimeric_a/b-barrel"/>
</dbReference>
<accession>A0ABV8J8Q5</accession>
<comment type="caution">
    <text evidence="3">The sequence shown here is derived from an EMBL/GenBank/DDBJ whole genome shotgun (WGS) entry which is preliminary data.</text>
</comment>
<dbReference type="Pfam" id="PF03795">
    <property type="entry name" value="YCII"/>
    <property type="match status" value="1"/>
</dbReference>
<feature type="domain" description="YCII-related" evidence="2">
    <location>
        <begin position="13"/>
        <end position="82"/>
    </location>
</feature>
<name>A0ABV8J8Q5_9BACL</name>
<organism evidence="3 4">
    <name type="scientific">Salinithrix halophila</name>
    <dbReference type="NCBI Taxonomy" id="1485204"/>
    <lineage>
        <taxon>Bacteria</taxon>
        <taxon>Bacillati</taxon>
        <taxon>Bacillota</taxon>
        <taxon>Bacilli</taxon>
        <taxon>Bacillales</taxon>
        <taxon>Thermoactinomycetaceae</taxon>
        <taxon>Salinithrix</taxon>
    </lineage>
</organism>
<dbReference type="Gene3D" id="3.30.70.1060">
    <property type="entry name" value="Dimeric alpha+beta barrel"/>
    <property type="match status" value="1"/>
</dbReference>
<keyword evidence="4" id="KW-1185">Reference proteome</keyword>
<proteinExistence type="inferred from homology"/>
<evidence type="ECO:0000256" key="1">
    <source>
        <dbReference type="ARBA" id="ARBA00007689"/>
    </source>
</evidence>
<dbReference type="PANTHER" id="PTHR37828">
    <property type="entry name" value="GSR2449 PROTEIN"/>
    <property type="match status" value="1"/>
</dbReference>
<reference evidence="4" key="1">
    <citation type="journal article" date="2019" name="Int. J. Syst. Evol. Microbiol.">
        <title>The Global Catalogue of Microorganisms (GCM) 10K type strain sequencing project: providing services to taxonomists for standard genome sequencing and annotation.</title>
        <authorList>
            <consortium name="The Broad Institute Genomics Platform"/>
            <consortium name="The Broad Institute Genome Sequencing Center for Infectious Disease"/>
            <person name="Wu L."/>
            <person name="Ma J."/>
        </authorList>
    </citation>
    <scope>NUCLEOTIDE SEQUENCE [LARGE SCALE GENOMIC DNA]</scope>
    <source>
        <strain evidence="4">IBRC-M 10813</strain>
    </source>
</reference>
<dbReference type="Proteomes" id="UP001595843">
    <property type="component" value="Unassembled WGS sequence"/>
</dbReference>
<sequence length="87" mass="10163">MKAFVAFLNRLDEEKSARFREEHLNYLRESKEKGNIWAYGRFEDGSGGMVIYRAKTAEEAESLAKSDPYIKKGARRLEIREWAMVTD</sequence>
<comment type="similarity">
    <text evidence="1">Belongs to the YciI family.</text>
</comment>
<dbReference type="RefSeq" id="WP_380701039.1">
    <property type="nucleotide sequence ID" value="NZ_JBHSAP010000003.1"/>
</dbReference>
<dbReference type="SUPFAM" id="SSF54909">
    <property type="entry name" value="Dimeric alpha+beta barrel"/>
    <property type="match status" value="1"/>
</dbReference>
<dbReference type="EMBL" id="JBHSAP010000003">
    <property type="protein sequence ID" value="MFC4075276.1"/>
    <property type="molecule type" value="Genomic_DNA"/>
</dbReference>
<evidence type="ECO:0000313" key="4">
    <source>
        <dbReference type="Proteomes" id="UP001595843"/>
    </source>
</evidence>
<dbReference type="InterPro" id="IPR005545">
    <property type="entry name" value="YCII"/>
</dbReference>
<gene>
    <name evidence="3" type="ORF">ACFOUO_00360</name>
</gene>
<dbReference type="PANTHER" id="PTHR37828:SF1">
    <property type="entry name" value="YCII-RELATED DOMAIN-CONTAINING PROTEIN"/>
    <property type="match status" value="1"/>
</dbReference>
<protein>
    <submittedName>
        <fullName evidence="3">YciI family protein</fullName>
    </submittedName>
</protein>
<evidence type="ECO:0000259" key="2">
    <source>
        <dbReference type="Pfam" id="PF03795"/>
    </source>
</evidence>
<evidence type="ECO:0000313" key="3">
    <source>
        <dbReference type="EMBL" id="MFC4075276.1"/>
    </source>
</evidence>